<evidence type="ECO:0000256" key="2">
    <source>
        <dbReference type="ARBA" id="ARBA00022694"/>
    </source>
</evidence>
<dbReference type="PANTHER" id="PTHR20882">
    <property type="entry name" value="CYTOPLASMIC TRNA 2-THIOLATION PROTEIN 2"/>
    <property type="match status" value="1"/>
</dbReference>
<keyword evidence="1 3" id="KW-0963">Cytoplasm</keyword>
<evidence type="ECO:0000256" key="1">
    <source>
        <dbReference type="ARBA" id="ARBA00022490"/>
    </source>
</evidence>
<comment type="function">
    <text evidence="3">Plays a central role in 2-thiolation of mcm(5)S(2)U at tRNA wobble positions of tRNA(Lys), tRNA(Glu) and tRNA(Gln). May act by forming a heterodimer with NCS6 that ligates sulfur from thiocarboxylated URM1 onto the uridine of tRNAs at wobble position. Prior mcm(5) tRNA modification by the elongator complex is required for 2-thiolation. May also be involved in protein urmylation.</text>
</comment>
<dbReference type="Proteomes" id="UP000189513">
    <property type="component" value="Unassembled WGS sequence"/>
</dbReference>
<evidence type="ECO:0000313" key="5">
    <source>
        <dbReference type="Proteomes" id="UP000189513"/>
    </source>
</evidence>
<dbReference type="PANTHER" id="PTHR20882:SF14">
    <property type="entry name" value="CYTOPLASMIC TRNA 2-THIOLATION PROTEIN 2"/>
    <property type="match status" value="1"/>
</dbReference>
<dbReference type="OMA" id="KQRKQMM"/>
<dbReference type="GO" id="GO:0016783">
    <property type="term" value="F:sulfurtransferase activity"/>
    <property type="evidence" value="ECO:0007669"/>
    <property type="project" value="TreeGrafter"/>
</dbReference>
<dbReference type="GO" id="GO:0016779">
    <property type="term" value="F:nucleotidyltransferase activity"/>
    <property type="evidence" value="ECO:0007669"/>
    <property type="project" value="UniProtKB-UniRule"/>
</dbReference>
<evidence type="ECO:0000256" key="3">
    <source>
        <dbReference type="HAMAP-Rule" id="MF_03054"/>
    </source>
</evidence>
<keyword evidence="2 3" id="KW-0819">tRNA processing</keyword>
<dbReference type="HAMAP" id="MF_03054">
    <property type="entry name" value="CTU2"/>
    <property type="match status" value="1"/>
</dbReference>
<dbReference type="GO" id="GO:0032447">
    <property type="term" value="P:protein urmylation"/>
    <property type="evidence" value="ECO:0007669"/>
    <property type="project" value="UniProtKB-UniRule"/>
</dbReference>
<dbReference type="UniPathway" id="UPA00988"/>
<organism evidence="4 5">
    <name type="scientific">Cyberlindnera fabianii</name>
    <name type="common">Yeast</name>
    <name type="synonym">Hansenula fabianii</name>
    <dbReference type="NCBI Taxonomy" id="36022"/>
    <lineage>
        <taxon>Eukaryota</taxon>
        <taxon>Fungi</taxon>
        <taxon>Dikarya</taxon>
        <taxon>Ascomycota</taxon>
        <taxon>Saccharomycotina</taxon>
        <taxon>Saccharomycetes</taxon>
        <taxon>Phaffomycetales</taxon>
        <taxon>Phaffomycetaceae</taxon>
        <taxon>Cyberlindnera</taxon>
    </lineage>
</organism>
<dbReference type="GO" id="GO:0000049">
    <property type="term" value="F:tRNA binding"/>
    <property type="evidence" value="ECO:0007669"/>
    <property type="project" value="InterPro"/>
</dbReference>
<dbReference type="Pfam" id="PF10288">
    <property type="entry name" value="CTU2"/>
    <property type="match status" value="1"/>
</dbReference>
<gene>
    <name evidence="3" type="primary">NCS2</name>
    <name evidence="3" type="synonym">CTU2</name>
    <name evidence="4" type="ORF">BON22_1949</name>
</gene>
<dbReference type="SUPFAM" id="SSF52402">
    <property type="entry name" value="Adenine nucleotide alpha hydrolases-like"/>
    <property type="match status" value="1"/>
</dbReference>
<name>A0A1V2L8J4_CYBFA</name>
<reference evidence="5" key="1">
    <citation type="journal article" date="2017" name="Genome Announc.">
        <title>Genome sequences of Cyberlindnera fabianii 65, Pichia kudriavzevii 129, and Saccharomyces cerevisiae 131 isolated from fermented masau fruits in Zimbabwe.</title>
        <authorList>
            <person name="van Rijswijck I.M.H."/>
            <person name="Derks M.F.L."/>
            <person name="Abee T."/>
            <person name="de Ridder D."/>
            <person name="Smid E.J."/>
        </authorList>
    </citation>
    <scope>NUCLEOTIDE SEQUENCE [LARGE SCALE GENOMIC DNA]</scope>
    <source>
        <strain evidence="5">65</strain>
    </source>
</reference>
<comment type="caution">
    <text evidence="4">The sequence shown here is derived from an EMBL/GenBank/DDBJ whole genome shotgun (WGS) entry which is preliminary data.</text>
</comment>
<sequence length="434" mass="49473">MTSESTRVCSRCKTEPAVILSRKELFCGSCFIRFISGKQRRHMGGDKFKVRFGTNIIRENVVFPCSFGKSSLVLLDIIFQQFNEQLKNPRVWIGFHLDVVFVDDGEVSGYKNDVKEIIEDIKKEYDTERFPVSFTIIPIDAYSQGKQMKRILITPEFETLMNQMFQGEAKTVTEMLRIAPNRASRDDLQKVVIQELIMSHVIEQGATALIWGHNMSSLAGQVLALTVKGRGSEIHRHLTDYKDEIAGKEIDVIHPLRDVSQGEVEKFIKFRKLEKLLLISTQDSSKLMNKQKTVDEVVLQYYDTVDTADDNIVSTVVRTGAKLAEPKNYDGVKCIVCGGKIYNDPKVWLRDITYHGHRGPETELEKELLKEWEANQKINGVIADSDDFETRSMCYGCIVTVGGHAKSTITWPVRTEMAQKKEILDEFVIDEEDD</sequence>
<evidence type="ECO:0000313" key="4">
    <source>
        <dbReference type="EMBL" id="ONH68219.1"/>
    </source>
</evidence>
<comment type="subcellular location">
    <subcellularLocation>
        <location evidence="3">Cytoplasm</location>
    </subcellularLocation>
</comment>
<dbReference type="STRING" id="36022.A0A1V2L8J4"/>
<comment type="pathway">
    <text evidence="3">tRNA modification; 5-methoxycarbonylmethyl-2-thiouridine-tRNA biosynthesis.</text>
</comment>
<dbReference type="InterPro" id="IPR014729">
    <property type="entry name" value="Rossmann-like_a/b/a_fold"/>
</dbReference>
<dbReference type="EMBL" id="MPUK01000003">
    <property type="protein sequence ID" value="ONH68219.1"/>
    <property type="molecule type" value="Genomic_DNA"/>
</dbReference>
<dbReference type="InterPro" id="IPR019407">
    <property type="entry name" value="CTU2"/>
</dbReference>
<keyword evidence="5" id="KW-1185">Reference proteome</keyword>
<dbReference type="AlphaFoldDB" id="A0A1V2L8J4"/>
<dbReference type="VEuPathDB" id="FungiDB:BON22_1949"/>
<dbReference type="GO" id="GO:0005829">
    <property type="term" value="C:cytosol"/>
    <property type="evidence" value="ECO:0007669"/>
    <property type="project" value="TreeGrafter"/>
</dbReference>
<dbReference type="Gene3D" id="3.40.50.620">
    <property type="entry name" value="HUPs"/>
    <property type="match status" value="1"/>
</dbReference>
<proteinExistence type="inferred from homology"/>
<accession>A0A1V2L8J4</accession>
<comment type="similarity">
    <text evidence="3">Belongs to the CTU2/NCS2 family.</text>
</comment>
<dbReference type="GO" id="GO:0002143">
    <property type="term" value="P:tRNA wobble position uridine thiolation"/>
    <property type="evidence" value="ECO:0007669"/>
    <property type="project" value="TreeGrafter"/>
</dbReference>
<protein>
    <recommendedName>
        <fullName evidence="3">Cytoplasmic tRNA 2-thiolation protein 2</fullName>
    </recommendedName>
</protein>